<feature type="transmembrane region" description="Helical" evidence="1">
    <location>
        <begin position="395"/>
        <end position="419"/>
    </location>
</feature>
<evidence type="ECO:0000313" key="3">
    <source>
        <dbReference type="Proteomes" id="UP001152759"/>
    </source>
</evidence>
<feature type="transmembrane region" description="Helical" evidence="1">
    <location>
        <begin position="293"/>
        <end position="312"/>
    </location>
</feature>
<dbReference type="InterPro" id="IPR007720">
    <property type="entry name" value="PigQ/GPI1"/>
</dbReference>
<feature type="transmembrane region" description="Helical" evidence="1">
    <location>
        <begin position="228"/>
        <end position="246"/>
    </location>
</feature>
<protein>
    <recommendedName>
        <fullName evidence="4">Phosphatidylinositol N-acetylglucosaminyltransferase subunit Q</fullName>
    </recommendedName>
</protein>
<dbReference type="PANTHER" id="PTHR21329">
    <property type="entry name" value="PHOSPHATIDYLINOSITOL N-ACETYLGLUCOSAMINYLTRANSFERASE SUBUNIT Q-RELATED"/>
    <property type="match status" value="1"/>
</dbReference>
<evidence type="ECO:0000256" key="1">
    <source>
        <dbReference type="SAM" id="Phobius"/>
    </source>
</evidence>
<dbReference type="Pfam" id="PF05024">
    <property type="entry name" value="Gpi1"/>
    <property type="match status" value="1"/>
</dbReference>
<dbReference type="Proteomes" id="UP001152759">
    <property type="component" value="Chromosome 2"/>
</dbReference>
<dbReference type="PANTHER" id="PTHR21329:SF3">
    <property type="entry name" value="PHOSPHATIDYLINOSITOL N-ACETYLGLUCOSAMINYLTRANSFERASE SUBUNIT Q"/>
    <property type="match status" value="1"/>
</dbReference>
<dbReference type="GO" id="GO:0005783">
    <property type="term" value="C:endoplasmic reticulum"/>
    <property type="evidence" value="ECO:0007669"/>
    <property type="project" value="TreeGrafter"/>
</dbReference>
<gene>
    <name evidence="2" type="ORF">BEMITA_LOCUS4852</name>
</gene>
<organism evidence="2 3">
    <name type="scientific">Bemisia tabaci</name>
    <name type="common">Sweetpotato whitefly</name>
    <name type="synonym">Aleurodes tabaci</name>
    <dbReference type="NCBI Taxonomy" id="7038"/>
    <lineage>
        <taxon>Eukaryota</taxon>
        <taxon>Metazoa</taxon>
        <taxon>Ecdysozoa</taxon>
        <taxon>Arthropoda</taxon>
        <taxon>Hexapoda</taxon>
        <taxon>Insecta</taxon>
        <taxon>Pterygota</taxon>
        <taxon>Neoptera</taxon>
        <taxon>Paraneoptera</taxon>
        <taxon>Hemiptera</taxon>
        <taxon>Sternorrhyncha</taxon>
        <taxon>Aleyrodoidea</taxon>
        <taxon>Aleyrodidae</taxon>
        <taxon>Aleyrodinae</taxon>
        <taxon>Bemisia</taxon>
    </lineage>
</organism>
<evidence type="ECO:0000313" key="2">
    <source>
        <dbReference type="EMBL" id="CAH0385648.1"/>
    </source>
</evidence>
<name>A0A9P0A8N9_BEMTA</name>
<dbReference type="GO" id="GO:0016020">
    <property type="term" value="C:membrane"/>
    <property type="evidence" value="ECO:0007669"/>
    <property type="project" value="InterPro"/>
</dbReference>
<dbReference type="KEGG" id="btab:109039799"/>
<keyword evidence="1" id="KW-0472">Membrane</keyword>
<evidence type="ECO:0008006" key="4">
    <source>
        <dbReference type="Google" id="ProtNLM"/>
    </source>
</evidence>
<accession>A0A9P0A8N9</accession>
<dbReference type="EMBL" id="OU963863">
    <property type="protein sequence ID" value="CAH0385648.1"/>
    <property type="molecule type" value="Genomic_DNA"/>
</dbReference>
<keyword evidence="3" id="KW-1185">Reference proteome</keyword>
<keyword evidence="1" id="KW-1133">Transmembrane helix</keyword>
<feature type="transmembrane region" description="Helical" evidence="1">
    <location>
        <begin position="350"/>
        <end position="375"/>
    </location>
</feature>
<reference evidence="2" key="1">
    <citation type="submission" date="2021-12" db="EMBL/GenBank/DDBJ databases">
        <authorList>
            <person name="King R."/>
        </authorList>
    </citation>
    <scope>NUCLEOTIDE SEQUENCE</scope>
</reference>
<sequence>MTKLAIIFLPCDLYQARNGFLYGIVQTLAEGSTVFYVLGHNEERSPLKSKTGLKYLGSFGPDNNGELKFSSERHWLQVQLLNQELLIHHAIGHNRNLLSDCSSVISIIYDPQAFLTSELLECSASPSKITGKIEDVEHLKILTSLLQDLKHDTIRNSSVENFPRSTLLQCLSYTLRLLKPVLCISQKLFPVLKIFWICCRFICFLENVIWCISTYVTEKKLTLKAGNYIFGRVLDSILGILTLYYLMENFTNDELFQLMANLSEDIVMKLRIIIHWLMGSPAGLKLNAPLTNLLGQFYLYHVNLWWSFLVVTRPGLEIIYAAFLRIGLLGLSFQISILSDLLMFTSFHIYCIYVYAARLFNLQLTFLFYLLRVMIGRKRNPEPGQVDSDPYTTETLFLGTLAFTILLFLLPTTFVYYLMFAILRMILVAVGGLLARINLLLQTLPVFVTFQWFFNSSRMANSFDLRPKSINSHSNHVVLSIAPVTTSLWSIIKSSIPDAVKFPRQVDWPHIIRSLAFGRLIYTI</sequence>
<feature type="transmembrane region" description="Helical" evidence="1">
    <location>
        <begin position="318"/>
        <end position="338"/>
    </location>
</feature>
<feature type="transmembrane region" description="Helical" evidence="1">
    <location>
        <begin position="426"/>
        <end position="454"/>
    </location>
</feature>
<keyword evidence="1" id="KW-0812">Transmembrane</keyword>
<proteinExistence type="predicted"/>
<dbReference type="GO" id="GO:0006506">
    <property type="term" value="P:GPI anchor biosynthetic process"/>
    <property type="evidence" value="ECO:0007669"/>
    <property type="project" value="InterPro"/>
</dbReference>
<feature type="transmembrane region" description="Helical" evidence="1">
    <location>
        <begin position="194"/>
        <end position="216"/>
    </location>
</feature>
<dbReference type="AlphaFoldDB" id="A0A9P0A8N9"/>